<comment type="caution">
    <text evidence="3">The sequence shown here is derived from an EMBL/GenBank/DDBJ whole genome shotgun (WGS) entry which is preliminary data.</text>
</comment>
<proteinExistence type="predicted"/>
<dbReference type="AlphaFoldDB" id="A0A9P6E216"/>
<name>A0A9P6E216_9AGAM</name>
<dbReference type="EMBL" id="MU128917">
    <property type="protein sequence ID" value="KAF9519475.1"/>
    <property type="molecule type" value="Genomic_DNA"/>
</dbReference>
<accession>A0A9P6E216</accession>
<evidence type="ECO:0000313" key="4">
    <source>
        <dbReference type="Proteomes" id="UP000886523"/>
    </source>
</evidence>
<organism evidence="3 4">
    <name type="scientific">Hydnum rufescens UP504</name>
    <dbReference type="NCBI Taxonomy" id="1448309"/>
    <lineage>
        <taxon>Eukaryota</taxon>
        <taxon>Fungi</taxon>
        <taxon>Dikarya</taxon>
        <taxon>Basidiomycota</taxon>
        <taxon>Agaricomycotina</taxon>
        <taxon>Agaricomycetes</taxon>
        <taxon>Cantharellales</taxon>
        <taxon>Hydnaceae</taxon>
        <taxon>Hydnum</taxon>
    </lineage>
</organism>
<keyword evidence="2" id="KW-1133">Transmembrane helix</keyword>
<keyword evidence="2" id="KW-0812">Transmembrane</keyword>
<feature type="transmembrane region" description="Helical" evidence="2">
    <location>
        <begin position="54"/>
        <end position="70"/>
    </location>
</feature>
<feature type="compositionally biased region" description="Basic residues" evidence="1">
    <location>
        <begin position="1"/>
        <end position="10"/>
    </location>
</feature>
<protein>
    <submittedName>
        <fullName evidence="3">Uncharacterized protein</fullName>
    </submittedName>
</protein>
<evidence type="ECO:0000313" key="3">
    <source>
        <dbReference type="EMBL" id="KAF9519475.1"/>
    </source>
</evidence>
<evidence type="ECO:0000256" key="2">
    <source>
        <dbReference type="SAM" id="Phobius"/>
    </source>
</evidence>
<feature type="region of interest" description="Disordered" evidence="1">
    <location>
        <begin position="1"/>
        <end position="20"/>
    </location>
</feature>
<keyword evidence="4" id="KW-1185">Reference proteome</keyword>
<dbReference type="Proteomes" id="UP000886523">
    <property type="component" value="Unassembled WGS sequence"/>
</dbReference>
<evidence type="ECO:0000256" key="1">
    <source>
        <dbReference type="SAM" id="MobiDB-lite"/>
    </source>
</evidence>
<reference evidence="3" key="1">
    <citation type="journal article" date="2020" name="Nat. Commun.">
        <title>Large-scale genome sequencing of mycorrhizal fungi provides insights into the early evolution of symbiotic traits.</title>
        <authorList>
            <person name="Miyauchi S."/>
            <person name="Kiss E."/>
            <person name="Kuo A."/>
            <person name="Drula E."/>
            <person name="Kohler A."/>
            <person name="Sanchez-Garcia M."/>
            <person name="Morin E."/>
            <person name="Andreopoulos B."/>
            <person name="Barry K.W."/>
            <person name="Bonito G."/>
            <person name="Buee M."/>
            <person name="Carver A."/>
            <person name="Chen C."/>
            <person name="Cichocki N."/>
            <person name="Clum A."/>
            <person name="Culley D."/>
            <person name="Crous P.W."/>
            <person name="Fauchery L."/>
            <person name="Girlanda M."/>
            <person name="Hayes R.D."/>
            <person name="Keri Z."/>
            <person name="LaButti K."/>
            <person name="Lipzen A."/>
            <person name="Lombard V."/>
            <person name="Magnuson J."/>
            <person name="Maillard F."/>
            <person name="Murat C."/>
            <person name="Nolan M."/>
            <person name="Ohm R.A."/>
            <person name="Pangilinan J."/>
            <person name="Pereira M.F."/>
            <person name="Perotto S."/>
            <person name="Peter M."/>
            <person name="Pfister S."/>
            <person name="Riley R."/>
            <person name="Sitrit Y."/>
            <person name="Stielow J.B."/>
            <person name="Szollosi G."/>
            <person name="Zifcakova L."/>
            <person name="Stursova M."/>
            <person name="Spatafora J.W."/>
            <person name="Tedersoo L."/>
            <person name="Vaario L.M."/>
            <person name="Yamada A."/>
            <person name="Yan M."/>
            <person name="Wang P."/>
            <person name="Xu J."/>
            <person name="Bruns T."/>
            <person name="Baldrian P."/>
            <person name="Vilgalys R."/>
            <person name="Dunand C."/>
            <person name="Henrissat B."/>
            <person name="Grigoriev I.V."/>
            <person name="Hibbett D."/>
            <person name="Nagy L.G."/>
            <person name="Martin F.M."/>
        </authorList>
    </citation>
    <scope>NUCLEOTIDE SEQUENCE</scope>
    <source>
        <strain evidence="3">UP504</strain>
    </source>
</reference>
<keyword evidence="2" id="KW-0472">Membrane</keyword>
<sequence length="105" mass="12263">MLSERIRKRPGATSETSATPERLCRRPLPFRSRSQVSPAIFYLFACWHHRQSDIFYFTLFLFFMCSLTSYKRRARATKVSNFSVFFPLLPLFTRLTNLSNSSSPA</sequence>
<gene>
    <name evidence="3" type="ORF">BS47DRAFT_1150401</name>
</gene>